<dbReference type="GO" id="GO:0004519">
    <property type="term" value="F:endonuclease activity"/>
    <property type="evidence" value="ECO:0007669"/>
    <property type="project" value="UniProtKB-KW"/>
</dbReference>
<keyword evidence="2" id="KW-0378">Hydrolase</keyword>
<dbReference type="InterPro" id="IPR002711">
    <property type="entry name" value="HNH"/>
</dbReference>
<dbReference type="InterPro" id="IPR041025">
    <property type="entry name" value="HNH_repeat"/>
</dbReference>
<feature type="domain" description="HNH nuclease" evidence="1">
    <location>
        <begin position="320"/>
        <end position="383"/>
    </location>
</feature>
<name>A0ABD5RUV4_9EURY</name>
<dbReference type="AlphaFoldDB" id="A0ABD5RUV4"/>
<keyword evidence="2" id="KW-0540">Nuclease</keyword>
<keyword evidence="2" id="KW-0255">Endonuclease</keyword>
<dbReference type="InterPro" id="IPR003615">
    <property type="entry name" value="HNH_nuc"/>
</dbReference>
<dbReference type="Gene3D" id="1.10.30.50">
    <property type="match status" value="1"/>
</dbReference>
<evidence type="ECO:0000313" key="3">
    <source>
        <dbReference type="Proteomes" id="UP001596328"/>
    </source>
</evidence>
<sequence>MIPREELLEALREFADEIGETPTRTQMNESGPYSSMPYYREFGSWNAALEAAGLDVNHENSISDERLVEEMLRVEEEVGRLPRFEDMEEHGEFSGHTYLRRWGSWSAAKEAAGLTSDRRTSRRLSRECLVEAIDELTVELGRPPTQQEMNEVGAYSHRAFYREWGSWAAALEAAGYEPNHQNGYDEATLTEAMQALASELGYPPTMDQMRNEGRISAQPYRTRYETWIDAWEAAGLDLREGNLASRLSRETLLDEMKRLSNELGHAPTRDEMDVEGKYSHTPYVYRFGSWSEALEAAGFTPYRQVGETHGPIKYGPNWSTQRQKALTRDGHECQRCGVSEENQRENGDGGLHVHHIKKRRLFADATEANKLSNLISLCRQCHSHRERHPSESG</sequence>
<dbReference type="Pfam" id="PF18780">
    <property type="entry name" value="HNH_repeat"/>
    <property type="match status" value="5"/>
</dbReference>
<dbReference type="Pfam" id="PF01844">
    <property type="entry name" value="HNH"/>
    <property type="match status" value="1"/>
</dbReference>
<reference evidence="2 3" key="1">
    <citation type="journal article" date="2019" name="Int. J. Syst. Evol. Microbiol.">
        <title>The Global Catalogue of Microorganisms (GCM) 10K type strain sequencing project: providing services to taxonomists for standard genome sequencing and annotation.</title>
        <authorList>
            <consortium name="The Broad Institute Genomics Platform"/>
            <consortium name="The Broad Institute Genome Sequencing Center for Infectious Disease"/>
            <person name="Wu L."/>
            <person name="Ma J."/>
        </authorList>
    </citation>
    <scope>NUCLEOTIDE SEQUENCE [LARGE SCALE GENOMIC DNA]</scope>
    <source>
        <strain evidence="2 3">NBRC 111368</strain>
    </source>
</reference>
<dbReference type="SMART" id="SM00507">
    <property type="entry name" value="HNHc"/>
    <property type="match status" value="1"/>
</dbReference>
<evidence type="ECO:0000259" key="1">
    <source>
        <dbReference type="SMART" id="SM00507"/>
    </source>
</evidence>
<dbReference type="CDD" id="cd00085">
    <property type="entry name" value="HNHc"/>
    <property type="match status" value="1"/>
</dbReference>
<comment type="caution">
    <text evidence="2">The sequence shown here is derived from an EMBL/GenBank/DDBJ whole genome shotgun (WGS) entry which is preliminary data.</text>
</comment>
<accession>A0ABD5RUV4</accession>
<protein>
    <submittedName>
        <fullName evidence="2">Homing endonuclease associated repeat-containing protein</fullName>
    </submittedName>
</protein>
<dbReference type="Proteomes" id="UP001596328">
    <property type="component" value="Unassembled WGS sequence"/>
</dbReference>
<organism evidence="2 3">
    <name type="scientific">Halobium palmae</name>
    <dbReference type="NCBI Taxonomy" id="1776492"/>
    <lineage>
        <taxon>Archaea</taxon>
        <taxon>Methanobacteriati</taxon>
        <taxon>Methanobacteriota</taxon>
        <taxon>Stenosarchaea group</taxon>
        <taxon>Halobacteria</taxon>
        <taxon>Halobacteriales</taxon>
        <taxon>Haloferacaceae</taxon>
        <taxon>Halobium</taxon>
    </lineage>
</organism>
<evidence type="ECO:0000313" key="2">
    <source>
        <dbReference type="EMBL" id="MFC6723004.1"/>
    </source>
</evidence>
<keyword evidence="3" id="KW-1185">Reference proteome</keyword>
<gene>
    <name evidence="2" type="ORF">ACFQE1_01080</name>
</gene>
<dbReference type="EMBL" id="JBHSWU010000002">
    <property type="protein sequence ID" value="MFC6723004.1"/>
    <property type="molecule type" value="Genomic_DNA"/>
</dbReference>
<proteinExistence type="predicted"/>